<evidence type="ECO:0000256" key="2">
    <source>
        <dbReference type="ARBA" id="ARBA00023239"/>
    </source>
</evidence>
<dbReference type="EMBL" id="JAERQM010000001">
    <property type="protein sequence ID" value="MBU8543181.1"/>
    <property type="molecule type" value="Genomic_DNA"/>
</dbReference>
<dbReference type="PANTHER" id="PTHR12192:SF2">
    <property type="entry name" value="GLUTATHIONE-SPECIFIC GAMMA-GLUTAMYLCYCLOTRANSFERASE 2"/>
    <property type="match status" value="1"/>
</dbReference>
<dbReference type="Proteomes" id="UP000689967">
    <property type="component" value="Unassembled WGS sequence"/>
</dbReference>
<dbReference type="CDD" id="cd06661">
    <property type="entry name" value="GGCT_like"/>
    <property type="match status" value="1"/>
</dbReference>
<keyword evidence="2" id="KW-0456">Lyase</keyword>
<protein>
    <recommendedName>
        <fullName evidence="1">glutathione-specific gamma-glutamylcyclotransferase</fullName>
        <ecNumber evidence="1">4.3.2.7</ecNumber>
    </recommendedName>
</protein>
<dbReference type="InterPro" id="IPR006840">
    <property type="entry name" value="ChaC"/>
</dbReference>
<evidence type="ECO:0000313" key="4">
    <source>
        <dbReference type="Proteomes" id="UP000689967"/>
    </source>
</evidence>
<evidence type="ECO:0000313" key="3">
    <source>
        <dbReference type="EMBL" id="MBU8543181.1"/>
    </source>
</evidence>
<comment type="caution">
    <text evidence="3">The sequence shown here is derived from an EMBL/GenBank/DDBJ whole genome shotgun (WGS) entry which is preliminary data.</text>
</comment>
<sequence length="215" mass="23260">MIRGAIARTRPPVQAPPSILPIAPEPPPLHQGAMWVFGYGSLIWRPGFDHAGCHPALLPGFHRRFCLWSHRYRGTPEAPGLVLGLDRGGACRGVVFRVPGAAAAEVLRYLDDRELPDGSEVVYHRRVLPVRCLDQPGRPVVPAVTYVANRGCRLYVRGLAEAAAARAIAQGVGQMGPNRDYLLNTLSHLAAMGVRDRGLSRIAALLPEVPAPLPD</sequence>
<organism evidence="3 4">
    <name type="scientific">Falsiroseomonas oleicola</name>
    <dbReference type="NCBI Taxonomy" id="2801474"/>
    <lineage>
        <taxon>Bacteria</taxon>
        <taxon>Pseudomonadati</taxon>
        <taxon>Pseudomonadota</taxon>
        <taxon>Alphaproteobacteria</taxon>
        <taxon>Acetobacterales</taxon>
        <taxon>Roseomonadaceae</taxon>
        <taxon>Falsiroseomonas</taxon>
    </lineage>
</organism>
<dbReference type="Pfam" id="PF04752">
    <property type="entry name" value="ChaC"/>
    <property type="match status" value="1"/>
</dbReference>
<proteinExistence type="predicted"/>
<accession>A0ABS6H3E5</accession>
<gene>
    <name evidence="3" type="ORF">JJQ90_05660</name>
</gene>
<dbReference type="InterPro" id="IPR013024">
    <property type="entry name" value="GGCT-like"/>
</dbReference>
<name>A0ABS6H3E5_9PROT</name>
<keyword evidence="4" id="KW-1185">Reference proteome</keyword>
<reference evidence="3 4" key="1">
    <citation type="submission" date="2021-01" db="EMBL/GenBank/DDBJ databases">
        <title>Roseomonas sp. nov, a bacterium isolated from an oil production mixture in Yumen Oilfield.</title>
        <authorList>
            <person name="Wu D."/>
        </authorList>
    </citation>
    <scope>NUCLEOTIDE SEQUENCE [LARGE SCALE GENOMIC DNA]</scope>
    <source>
        <strain evidence="3 4">ROY-5-3</strain>
    </source>
</reference>
<dbReference type="PANTHER" id="PTHR12192">
    <property type="entry name" value="CATION TRANSPORT PROTEIN CHAC-RELATED"/>
    <property type="match status" value="1"/>
</dbReference>
<dbReference type="EC" id="4.3.2.7" evidence="1"/>
<evidence type="ECO:0000256" key="1">
    <source>
        <dbReference type="ARBA" id="ARBA00012344"/>
    </source>
</evidence>